<sequence length="420" mass="44644">MNQVSAHNNLIIKGKMPLCVGLHGGVIAFGNALGNSIVEGMKGSPTKSQLESQSKANAISKALEKGLIENGRKEISEKITTMPTDIDTTKAQENLGKSIDAKYEAFIVARSQKIDKNREATFKRSREGLSAAQAGMRELDNTVLANQFQRDEASRNRQIAYERRMQTVHLDKYNGVDFSTEFDWDGAVKLQQNLCSRSQQNELKLKQTIVSWLGFSGVENEVFGVQSSPGTMHDISGISSSLAGVSPKIYNGSLNLGKTIVSNASPWDSRYVFEITDTGQVVSKPVWNEALSPRTQANLVALEGLKAAPLISLIGTSLEYAAYNYVGSEFAASHDKEFTAQNFAVDAAHDGAKAVVSGAVGIGVGTFIGATAAGAAAGSVVPIIGTAVGAIVGLGVAAVTAWSIESAYSTSGSRNFWKSL</sequence>
<dbReference type="EMBL" id="JBELOE010000216">
    <property type="protein sequence ID" value="MER2492542.1"/>
    <property type="molecule type" value="Genomic_DNA"/>
</dbReference>
<gene>
    <name evidence="1" type="ORF">ABS311_11720</name>
</gene>
<evidence type="ECO:0008006" key="3">
    <source>
        <dbReference type="Google" id="ProtNLM"/>
    </source>
</evidence>
<dbReference type="Proteomes" id="UP001467690">
    <property type="component" value="Unassembled WGS sequence"/>
</dbReference>
<keyword evidence="2" id="KW-1185">Reference proteome</keyword>
<evidence type="ECO:0000313" key="1">
    <source>
        <dbReference type="EMBL" id="MER2492542.1"/>
    </source>
</evidence>
<name>A0ABV1RHX4_9ALTE</name>
<organism evidence="1 2">
    <name type="scientific">Catenovulum sediminis</name>
    <dbReference type="NCBI Taxonomy" id="1740262"/>
    <lineage>
        <taxon>Bacteria</taxon>
        <taxon>Pseudomonadati</taxon>
        <taxon>Pseudomonadota</taxon>
        <taxon>Gammaproteobacteria</taxon>
        <taxon>Alteromonadales</taxon>
        <taxon>Alteromonadaceae</taxon>
        <taxon>Catenovulum</taxon>
    </lineage>
</organism>
<reference evidence="1 2" key="1">
    <citation type="submission" date="2024-06" db="EMBL/GenBank/DDBJ databases">
        <authorList>
            <person name="Chen R.Y."/>
        </authorList>
    </citation>
    <scope>NUCLEOTIDE SEQUENCE [LARGE SCALE GENOMIC DNA]</scope>
    <source>
        <strain evidence="1 2">D2</strain>
    </source>
</reference>
<proteinExistence type="predicted"/>
<protein>
    <recommendedName>
        <fullName evidence="3">LXG domain-containing protein</fullName>
    </recommendedName>
</protein>
<evidence type="ECO:0000313" key="2">
    <source>
        <dbReference type="Proteomes" id="UP001467690"/>
    </source>
</evidence>
<comment type="caution">
    <text evidence="1">The sequence shown here is derived from an EMBL/GenBank/DDBJ whole genome shotgun (WGS) entry which is preliminary data.</text>
</comment>
<dbReference type="RefSeq" id="WP_350402034.1">
    <property type="nucleotide sequence ID" value="NZ_JBELOE010000216.1"/>
</dbReference>
<accession>A0ABV1RHX4</accession>